<gene>
    <name evidence="3" type="ORF">DI544_12760</name>
</gene>
<feature type="coiled-coil region" evidence="1">
    <location>
        <begin position="101"/>
        <end position="149"/>
    </location>
</feature>
<evidence type="ECO:0000256" key="1">
    <source>
        <dbReference type="SAM" id="Coils"/>
    </source>
</evidence>
<evidence type="ECO:0000313" key="4">
    <source>
        <dbReference type="Proteomes" id="UP000249229"/>
    </source>
</evidence>
<name>A0A2W5QM02_9SPHN</name>
<feature type="region of interest" description="Disordered" evidence="2">
    <location>
        <begin position="154"/>
        <end position="210"/>
    </location>
</feature>
<evidence type="ECO:0000256" key="2">
    <source>
        <dbReference type="SAM" id="MobiDB-lite"/>
    </source>
</evidence>
<proteinExistence type="predicted"/>
<evidence type="ECO:0000313" key="3">
    <source>
        <dbReference type="EMBL" id="PZQ58877.1"/>
    </source>
</evidence>
<feature type="compositionally biased region" description="Basic and acidic residues" evidence="2">
    <location>
        <begin position="154"/>
        <end position="166"/>
    </location>
</feature>
<dbReference type="Proteomes" id="UP000249229">
    <property type="component" value="Unassembled WGS sequence"/>
</dbReference>
<sequence length="210" mass="22697">MVDKAADEVVAARGCTPAEVTPYQVAKYLGCEPNGALYAKVRDWRRRRQDERGLAAIDMPAGAEGDFRAMLEQLTTQAVDHFVRTVRMVGGDLDRTAAMRIADAERRRVEAESETAEVLDLCQKAETDLAAATVRIGTLEDALAQAQRREDVLRGRLDQREADAAGHDTTAGPEEIVAAEAAEPSHSDGVDTDTPVQHAMPFHAADGASE</sequence>
<organism evidence="3 4">
    <name type="scientific">Sphingomonas taxi</name>
    <dbReference type="NCBI Taxonomy" id="1549858"/>
    <lineage>
        <taxon>Bacteria</taxon>
        <taxon>Pseudomonadati</taxon>
        <taxon>Pseudomonadota</taxon>
        <taxon>Alphaproteobacteria</taxon>
        <taxon>Sphingomonadales</taxon>
        <taxon>Sphingomonadaceae</taxon>
        <taxon>Sphingomonas</taxon>
    </lineage>
</organism>
<dbReference type="EMBL" id="QFQI01000012">
    <property type="protein sequence ID" value="PZQ58877.1"/>
    <property type="molecule type" value="Genomic_DNA"/>
</dbReference>
<keyword evidence="1" id="KW-0175">Coiled coil</keyword>
<accession>A0A2W5QM02</accession>
<protein>
    <recommendedName>
        <fullName evidence="5">KfrA N-terminal DNA-binding domain-containing protein</fullName>
    </recommendedName>
</protein>
<reference evidence="3 4" key="1">
    <citation type="submission" date="2017-08" db="EMBL/GenBank/DDBJ databases">
        <title>Infants hospitalized years apart are colonized by the same room-sourced microbial strains.</title>
        <authorList>
            <person name="Brooks B."/>
            <person name="Olm M.R."/>
            <person name="Firek B.A."/>
            <person name="Baker R."/>
            <person name="Thomas B.C."/>
            <person name="Morowitz M.J."/>
            <person name="Banfield J.F."/>
        </authorList>
    </citation>
    <scope>NUCLEOTIDE SEQUENCE [LARGE SCALE GENOMIC DNA]</scope>
    <source>
        <strain evidence="3">S2_005_001_R1_22</strain>
    </source>
</reference>
<comment type="caution">
    <text evidence="3">The sequence shown here is derived from an EMBL/GenBank/DDBJ whole genome shotgun (WGS) entry which is preliminary data.</text>
</comment>
<evidence type="ECO:0008006" key="5">
    <source>
        <dbReference type="Google" id="ProtNLM"/>
    </source>
</evidence>
<dbReference type="AlphaFoldDB" id="A0A2W5QM02"/>
<dbReference type="SUPFAM" id="SSF57997">
    <property type="entry name" value="Tropomyosin"/>
    <property type="match status" value="1"/>
</dbReference>